<evidence type="ECO:0000313" key="2">
    <source>
        <dbReference type="EMBL" id="KAJ8038371.1"/>
    </source>
</evidence>
<comment type="caution">
    <text evidence="2">The sequence shown here is derived from an EMBL/GenBank/DDBJ whole genome shotgun (WGS) entry which is preliminary data.</text>
</comment>
<feature type="compositionally biased region" description="Polar residues" evidence="1">
    <location>
        <begin position="170"/>
        <end position="190"/>
    </location>
</feature>
<feature type="compositionally biased region" description="Polar residues" evidence="1">
    <location>
        <begin position="131"/>
        <end position="140"/>
    </location>
</feature>
<dbReference type="EMBL" id="JAIZAY010000007">
    <property type="protein sequence ID" value="KAJ8038371.1"/>
    <property type="molecule type" value="Genomic_DNA"/>
</dbReference>
<feature type="compositionally biased region" description="Basic residues" evidence="1">
    <location>
        <begin position="101"/>
        <end position="116"/>
    </location>
</feature>
<reference evidence="2" key="1">
    <citation type="submission" date="2021-10" db="EMBL/GenBank/DDBJ databases">
        <title>Tropical sea cucumber genome reveals ecological adaptation and Cuvierian tubules defense mechanism.</title>
        <authorList>
            <person name="Chen T."/>
        </authorList>
    </citation>
    <scope>NUCLEOTIDE SEQUENCE</scope>
    <source>
        <strain evidence="2">Nanhai2018</strain>
        <tissue evidence="2">Muscle</tissue>
    </source>
</reference>
<feature type="region of interest" description="Disordered" evidence="1">
    <location>
        <begin position="70"/>
        <end position="190"/>
    </location>
</feature>
<evidence type="ECO:0000256" key="1">
    <source>
        <dbReference type="SAM" id="MobiDB-lite"/>
    </source>
</evidence>
<keyword evidence="3" id="KW-1185">Reference proteome</keyword>
<sequence>MAILLDKSTNYTKKYSACDEIVRCEIEKLTQDQLTRKSLFELWKSETTSEEQRSQNILKNKEDWLRNLPSQEENNTSAPDYPSQHDRTYSWPRVPTDGQYHHPRRSFRKAHYGHRNGHFDTHSQPSPTPRFHQTSLTPTFTPHYRAHRTQHRNTPTRVPQRYQAKRRGRNSFTQNARSRNPTPGPSYSQH</sequence>
<name>A0A9Q1HAN0_HOLLE</name>
<dbReference type="Proteomes" id="UP001152320">
    <property type="component" value="Chromosome 7"/>
</dbReference>
<protein>
    <submittedName>
        <fullName evidence="2">Uncharacterized protein</fullName>
    </submittedName>
</protein>
<organism evidence="2 3">
    <name type="scientific">Holothuria leucospilota</name>
    <name type="common">Black long sea cucumber</name>
    <name type="synonym">Mertensiothuria leucospilota</name>
    <dbReference type="NCBI Taxonomy" id="206669"/>
    <lineage>
        <taxon>Eukaryota</taxon>
        <taxon>Metazoa</taxon>
        <taxon>Echinodermata</taxon>
        <taxon>Eleutherozoa</taxon>
        <taxon>Echinozoa</taxon>
        <taxon>Holothuroidea</taxon>
        <taxon>Aspidochirotacea</taxon>
        <taxon>Aspidochirotida</taxon>
        <taxon>Holothuriidae</taxon>
        <taxon>Holothuria</taxon>
    </lineage>
</organism>
<evidence type="ECO:0000313" key="3">
    <source>
        <dbReference type="Proteomes" id="UP001152320"/>
    </source>
</evidence>
<proteinExistence type="predicted"/>
<gene>
    <name evidence="2" type="ORF">HOLleu_15773</name>
</gene>
<accession>A0A9Q1HAN0</accession>
<dbReference type="AlphaFoldDB" id="A0A9Q1HAN0"/>